<keyword evidence="2" id="KW-1185">Reference proteome</keyword>
<evidence type="ECO:0008006" key="3">
    <source>
        <dbReference type="Google" id="ProtNLM"/>
    </source>
</evidence>
<name>A0ABX1SKP2_9PSEU</name>
<protein>
    <recommendedName>
        <fullName evidence="3">Transcriptional regulator, AbiEi antitoxin, Type IV TA system</fullName>
    </recommendedName>
</protein>
<evidence type="ECO:0000313" key="2">
    <source>
        <dbReference type="Proteomes" id="UP000820669"/>
    </source>
</evidence>
<gene>
    <name evidence="1" type="ORF">HF526_33365</name>
</gene>
<evidence type="ECO:0000313" key="1">
    <source>
        <dbReference type="EMBL" id="NMI02146.1"/>
    </source>
</evidence>
<dbReference type="Proteomes" id="UP000820669">
    <property type="component" value="Unassembled WGS sequence"/>
</dbReference>
<accession>A0ABX1SKP2</accession>
<comment type="caution">
    <text evidence="1">The sequence shown here is derived from an EMBL/GenBank/DDBJ whole genome shotgun (WGS) entry which is preliminary data.</text>
</comment>
<proteinExistence type="predicted"/>
<dbReference type="EMBL" id="JAAXLA010000125">
    <property type="protein sequence ID" value="NMI02146.1"/>
    <property type="molecule type" value="Genomic_DNA"/>
</dbReference>
<organism evidence="1 2">
    <name type="scientific">Pseudonocardia acidicola</name>
    <dbReference type="NCBI Taxonomy" id="2724939"/>
    <lineage>
        <taxon>Bacteria</taxon>
        <taxon>Bacillati</taxon>
        <taxon>Actinomycetota</taxon>
        <taxon>Actinomycetes</taxon>
        <taxon>Pseudonocardiales</taxon>
        <taxon>Pseudonocardiaceae</taxon>
        <taxon>Pseudonocardia</taxon>
    </lineage>
</organism>
<sequence>MPRRRDDHPSDVRAALGGRPIVRVAELEAIGVDRHVTAYRCRPGGPWRRLLPGIVKLDNGPPTRDDRRLAALIYAGDGSVITGLDALQLHGMRRMPHPSGPVHVLIPTGRRRVGAGRVLAERTERLPEPAAGRWSLAPIARAALDFARRSSDRDEVRATIAEVVQQGRCSAADLCAELEAGSSRGSALPRDVLREIADGVRSVAEADARRLVARSGLPQPLYNPRLLDKHGRFVAVPDVWFDEVALAWEIDSREFHLSPEEYDRTLDRRSAMMAEGVIVMHSQPRKLRHRRTEIVDELRRNYAQAALRPRPDVVAVPE</sequence>
<dbReference type="RefSeq" id="WP_169385647.1">
    <property type="nucleotide sequence ID" value="NZ_JAAXLA010000125.1"/>
</dbReference>
<reference evidence="1 2" key="1">
    <citation type="submission" date="2020-04" db="EMBL/GenBank/DDBJ databases">
        <authorList>
            <person name="Klaysubun C."/>
            <person name="Duangmal K."/>
            <person name="Lipun K."/>
        </authorList>
    </citation>
    <scope>NUCLEOTIDE SEQUENCE [LARGE SCALE GENOMIC DNA]</scope>
    <source>
        <strain evidence="1 2">K10HN5</strain>
    </source>
</reference>